<reference evidence="2" key="1">
    <citation type="journal article" date="2010" name="Genome Biol.">
        <title>Genome sequence of the necrotrophic plant pathogen Pythium ultimum reveals original pathogenicity mechanisms and effector repertoire.</title>
        <authorList>
            <person name="Levesque C.A."/>
            <person name="Brouwer H."/>
            <person name="Cano L."/>
            <person name="Hamilton J.P."/>
            <person name="Holt C."/>
            <person name="Huitema E."/>
            <person name="Raffaele S."/>
            <person name="Robideau G.P."/>
            <person name="Thines M."/>
            <person name="Win J."/>
            <person name="Zerillo M.M."/>
            <person name="Beakes G.W."/>
            <person name="Boore J.L."/>
            <person name="Busam D."/>
            <person name="Dumas B."/>
            <person name="Ferriera S."/>
            <person name="Fuerstenberg S.I."/>
            <person name="Gachon C.M."/>
            <person name="Gaulin E."/>
            <person name="Govers F."/>
            <person name="Grenville-Briggs L."/>
            <person name="Horner N."/>
            <person name="Hostetler J."/>
            <person name="Jiang R.H."/>
            <person name="Johnson J."/>
            <person name="Krajaejun T."/>
            <person name="Lin H."/>
            <person name="Meijer H.J."/>
            <person name="Moore B."/>
            <person name="Morris P."/>
            <person name="Phuntmart V."/>
            <person name="Puiu D."/>
            <person name="Shetty J."/>
            <person name="Stajich J.E."/>
            <person name="Tripathy S."/>
            <person name="Wawra S."/>
            <person name="van West P."/>
            <person name="Whitty B.R."/>
            <person name="Coutinho P.M."/>
            <person name="Henrissat B."/>
            <person name="Martin F."/>
            <person name="Thomas P.D."/>
            <person name="Tyler B.M."/>
            <person name="De Vries R.P."/>
            <person name="Kamoun S."/>
            <person name="Yandell M."/>
            <person name="Tisserat N."/>
            <person name="Buell C.R."/>
        </authorList>
    </citation>
    <scope>NUCLEOTIDE SEQUENCE</scope>
    <source>
        <strain evidence="2">DAOM:BR144</strain>
    </source>
</reference>
<name>K3XBP2_GLOUD</name>
<dbReference type="AlphaFoldDB" id="K3XBP2"/>
<reference evidence="2" key="2">
    <citation type="submission" date="2010-04" db="EMBL/GenBank/DDBJ databases">
        <authorList>
            <person name="Buell R."/>
            <person name="Hamilton J."/>
            <person name="Hostetler J."/>
        </authorList>
    </citation>
    <scope>NUCLEOTIDE SEQUENCE [LARGE SCALE GENOMIC DNA]</scope>
    <source>
        <strain evidence="2">DAOM:BR144</strain>
    </source>
</reference>
<dbReference type="InParanoid" id="K3XBP2"/>
<evidence type="ECO:0000313" key="2">
    <source>
        <dbReference type="Proteomes" id="UP000019132"/>
    </source>
</evidence>
<protein>
    <submittedName>
        <fullName evidence="1">Uncharacterized protein</fullName>
    </submittedName>
</protein>
<proteinExistence type="predicted"/>
<dbReference type="EMBL" id="GL376576">
    <property type="status" value="NOT_ANNOTATED_CDS"/>
    <property type="molecule type" value="Genomic_DNA"/>
</dbReference>
<organism evidence="1 2">
    <name type="scientific">Globisporangium ultimum (strain ATCC 200006 / CBS 805.95 / DAOM BR144)</name>
    <name type="common">Pythium ultimum</name>
    <dbReference type="NCBI Taxonomy" id="431595"/>
    <lineage>
        <taxon>Eukaryota</taxon>
        <taxon>Sar</taxon>
        <taxon>Stramenopiles</taxon>
        <taxon>Oomycota</taxon>
        <taxon>Peronosporomycetes</taxon>
        <taxon>Pythiales</taxon>
        <taxon>Pythiaceae</taxon>
        <taxon>Globisporangium</taxon>
    </lineage>
</organism>
<evidence type="ECO:0000313" key="1">
    <source>
        <dbReference type="EnsemblProtists" id="PYU1_T014641"/>
    </source>
</evidence>
<dbReference type="EnsemblProtists" id="PYU1_T014641">
    <property type="protein sequence ID" value="PYU1_T014641"/>
    <property type="gene ID" value="PYU1_G014610"/>
</dbReference>
<dbReference type="VEuPathDB" id="FungiDB:PYU1_G014610"/>
<reference evidence="1" key="3">
    <citation type="submission" date="2015-02" db="UniProtKB">
        <authorList>
            <consortium name="EnsemblProtists"/>
        </authorList>
    </citation>
    <scope>IDENTIFICATION</scope>
    <source>
        <strain evidence="1">DAOM BR144</strain>
    </source>
</reference>
<sequence length="57" mass="6144">MPKTNPTVAAAHRGRRLPMRSVALSSTTSRTALGSRNSWTSRLGNSSMVSIVYSTHV</sequence>
<dbReference type="HOGENOM" id="CLU_3002926_0_0_1"/>
<keyword evidence="2" id="KW-1185">Reference proteome</keyword>
<accession>K3XBP2</accession>
<dbReference type="Proteomes" id="UP000019132">
    <property type="component" value="Unassembled WGS sequence"/>
</dbReference>